<keyword evidence="10" id="KW-0443">Lipid metabolism</keyword>
<dbReference type="Pfam" id="PF03061">
    <property type="entry name" value="4HBT"/>
    <property type="match status" value="1"/>
</dbReference>
<dbReference type="PANTHER" id="PTHR12418:SF19">
    <property type="entry name" value="ACYL-COENZYME A THIOESTERASE THEM4"/>
    <property type="match status" value="1"/>
</dbReference>
<evidence type="ECO:0000256" key="12">
    <source>
        <dbReference type="ARBA" id="ARBA00023273"/>
    </source>
</evidence>
<comment type="catalytic activity">
    <reaction evidence="22">
        <text>dodecanoyl-CoA + H2O = dodecanoate + CoA + H(+)</text>
        <dbReference type="Rhea" id="RHEA:30135"/>
        <dbReference type="ChEBI" id="CHEBI:15377"/>
        <dbReference type="ChEBI" id="CHEBI:15378"/>
        <dbReference type="ChEBI" id="CHEBI:18262"/>
        <dbReference type="ChEBI" id="CHEBI:57287"/>
        <dbReference type="ChEBI" id="CHEBI:57375"/>
    </reaction>
    <physiologicalReaction direction="left-to-right" evidence="22">
        <dbReference type="Rhea" id="RHEA:30136"/>
    </physiologicalReaction>
</comment>
<evidence type="ECO:0000313" key="26">
    <source>
        <dbReference type="Proteomes" id="UP000824176"/>
    </source>
</evidence>
<keyword evidence="7" id="KW-0378">Hydrolase</keyword>
<comment type="catalytic activity">
    <reaction evidence="19">
        <text>octanoyl-CoA + H2O = octanoate + CoA + H(+)</text>
        <dbReference type="Rhea" id="RHEA:30143"/>
        <dbReference type="ChEBI" id="CHEBI:15377"/>
        <dbReference type="ChEBI" id="CHEBI:15378"/>
        <dbReference type="ChEBI" id="CHEBI:25646"/>
        <dbReference type="ChEBI" id="CHEBI:57287"/>
        <dbReference type="ChEBI" id="CHEBI:57386"/>
    </reaction>
    <physiologicalReaction direction="left-to-right" evidence="19">
        <dbReference type="Rhea" id="RHEA:30144"/>
    </physiologicalReaction>
</comment>
<evidence type="ECO:0000256" key="11">
    <source>
        <dbReference type="ARBA" id="ARBA00023136"/>
    </source>
</evidence>
<evidence type="ECO:0000256" key="1">
    <source>
        <dbReference type="ARBA" id="ARBA00004170"/>
    </source>
</evidence>
<evidence type="ECO:0000256" key="8">
    <source>
        <dbReference type="ARBA" id="ARBA00022832"/>
    </source>
</evidence>
<accession>A0A9D2GRW8</accession>
<comment type="catalytic activity">
    <reaction evidence="13">
        <text>(5Z,8Z,11Z,14Z)-eicosatetraenoyl-CoA + H2O = (5Z,8Z,11Z,14Z)-eicosatetraenoate + CoA + H(+)</text>
        <dbReference type="Rhea" id="RHEA:40151"/>
        <dbReference type="ChEBI" id="CHEBI:15377"/>
        <dbReference type="ChEBI" id="CHEBI:15378"/>
        <dbReference type="ChEBI" id="CHEBI:32395"/>
        <dbReference type="ChEBI" id="CHEBI:57287"/>
        <dbReference type="ChEBI" id="CHEBI:57368"/>
    </reaction>
    <physiologicalReaction direction="left-to-right" evidence="13">
        <dbReference type="Rhea" id="RHEA:40152"/>
    </physiologicalReaction>
</comment>
<evidence type="ECO:0000313" key="25">
    <source>
        <dbReference type="EMBL" id="HIZ88857.1"/>
    </source>
</evidence>
<keyword evidence="4" id="KW-1003">Cell membrane</keyword>
<dbReference type="PANTHER" id="PTHR12418">
    <property type="entry name" value="ACYL-COENZYME A THIOESTERASE THEM4"/>
    <property type="match status" value="1"/>
</dbReference>
<dbReference type="CDD" id="cd03443">
    <property type="entry name" value="PaaI_thioesterase"/>
    <property type="match status" value="1"/>
</dbReference>
<gene>
    <name evidence="25" type="ORF">H9804_02840</name>
</gene>
<evidence type="ECO:0000259" key="24">
    <source>
        <dbReference type="Pfam" id="PF03061"/>
    </source>
</evidence>
<dbReference type="InterPro" id="IPR029069">
    <property type="entry name" value="HotDog_dom_sf"/>
</dbReference>
<evidence type="ECO:0000256" key="13">
    <source>
        <dbReference type="ARBA" id="ARBA00035852"/>
    </source>
</evidence>
<keyword evidence="6" id="KW-0053">Apoptosis</keyword>
<reference evidence="25" key="2">
    <citation type="submission" date="2021-04" db="EMBL/GenBank/DDBJ databases">
        <authorList>
            <person name="Gilroy R."/>
        </authorList>
    </citation>
    <scope>NUCLEOTIDE SEQUENCE</scope>
    <source>
        <strain evidence="25">ChiW4-1371</strain>
    </source>
</reference>
<reference evidence="25" key="1">
    <citation type="journal article" date="2021" name="PeerJ">
        <title>Extensive microbial diversity within the chicken gut microbiome revealed by metagenomics and culture.</title>
        <authorList>
            <person name="Gilroy R."/>
            <person name="Ravi A."/>
            <person name="Getino M."/>
            <person name="Pursley I."/>
            <person name="Horton D.L."/>
            <person name="Alikhan N.F."/>
            <person name="Baker D."/>
            <person name="Gharbi K."/>
            <person name="Hall N."/>
            <person name="Watson M."/>
            <person name="Adriaenssens E.M."/>
            <person name="Foster-Nyarko E."/>
            <person name="Jarju S."/>
            <person name="Secka A."/>
            <person name="Antonio M."/>
            <person name="Oren A."/>
            <person name="Chaudhuri R.R."/>
            <person name="La Ragione R."/>
            <person name="Hildebrand F."/>
            <person name="Pallen M.J."/>
        </authorList>
    </citation>
    <scope>NUCLEOTIDE SEQUENCE</scope>
    <source>
        <strain evidence="25">ChiW4-1371</strain>
    </source>
</reference>
<comment type="caution">
    <text evidence="25">The sequence shown here is derived from an EMBL/GenBank/DDBJ whole genome shotgun (WGS) entry which is preliminary data.</text>
</comment>
<evidence type="ECO:0000256" key="10">
    <source>
        <dbReference type="ARBA" id="ARBA00023098"/>
    </source>
</evidence>
<dbReference type="GO" id="GO:0016790">
    <property type="term" value="F:thiolester hydrolase activity"/>
    <property type="evidence" value="ECO:0007669"/>
    <property type="project" value="UniProtKB-ARBA"/>
</dbReference>
<evidence type="ECO:0000256" key="7">
    <source>
        <dbReference type="ARBA" id="ARBA00022801"/>
    </source>
</evidence>
<evidence type="ECO:0000256" key="5">
    <source>
        <dbReference type="ARBA" id="ARBA00022490"/>
    </source>
</evidence>
<dbReference type="SUPFAM" id="SSF54637">
    <property type="entry name" value="Thioesterase/thiol ester dehydrase-isomerase"/>
    <property type="match status" value="1"/>
</dbReference>
<evidence type="ECO:0000256" key="2">
    <source>
        <dbReference type="ARBA" id="ARBA00004496"/>
    </source>
</evidence>
<dbReference type="AlphaFoldDB" id="A0A9D2GRW8"/>
<dbReference type="InterPro" id="IPR006683">
    <property type="entry name" value="Thioestr_dom"/>
</dbReference>
<evidence type="ECO:0000256" key="17">
    <source>
        <dbReference type="ARBA" id="ARBA00040123"/>
    </source>
</evidence>
<evidence type="ECO:0000256" key="14">
    <source>
        <dbReference type="ARBA" id="ARBA00037002"/>
    </source>
</evidence>
<dbReference type="Gene3D" id="3.10.129.10">
    <property type="entry name" value="Hotdog Thioesterase"/>
    <property type="match status" value="1"/>
</dbReference>
<proteinExistence type="inferred from homology"/>
<comment type="catalytic activity">
    <reaction evidence="21">
        <text>decanoyl-CoA + H2O = decanoate + CoA + H(+)</text>
        <dbReference type="Rhea" id="RHEA:40059"/>
        <dbReference type="ChEBI" id="CHEBI:15377"/>
        <dbReference type="ChEBI" id="CHEBI:15378"/>
        <dbReference type="ChEBI" id="CHEBI:27689"/>
        <dbReference type="ChEBI" id="CHEBI:57287"/>
        <dbReference type="ChEBI" id="CHEBI:61430"/>
    </reaction>
    <physiologicalReaction direction="left-to-right" evidence="21">
        <dbReference type="Rhea" id="RHEA:40060"/>
    </physiologicalReaction>
</comment>
<dbReference type="EC" id="3.1.2.2" evidence="16"/>
<keyword evidence="5" id="KW-0963">Cytoplasm</keyword>
<evidence type="ECO:0000256" key="6">
    <source>
        <dbReference type="ARBA" id="ARBA00022703"/>
    </source>
</evidence>
<dbReference type="Proteomes" id="UP000824176">
    <property type="component" value="Unassembled WGS sequence"/>
</dbReference>
<evidence type="ECO:0000256" key="4">
    <source>
        <dbReference type="ARBA" id="ARBA00022475"/>
    </source>
</evidence>
<organism evidence="25 26">
    <name type="scientific">Candidatus Mucispirillum faecigallinarum</name>
    <dbReference type="NCBI Taxonomy" id="2838699"/>
    <lineage>
        <taxon>Bacteria</taxon>
        <taxon>Pseudomonadati</taxon>
        <taxon>Deferribacterota</taxon>
        <taxon>Deferribacteres</taxon>
        <taxon>Deferribacterales</taxon>
        <taxon>Mucispirillaceae</taxon>
        <taxon>Mucispirillum</taxon>
    </lineage>
</organism>
<evidence type="ECO:0000256" key="20">
    <source>
        <dbReference type="ARBA" id="ARBA00047734"/>
    </source>
</evidence>
<keyword evidence="9" id="KW-0809">Transit peptide</keyword>
<keyword evidence="12" id="KW-0966">Cell projection</keyword>
<evidence type="ECO:0000256" key="23">
    <source>
        <dbReference type="ARBA" id="ARBA00048180"/>
    </source>
</evidence>
<keyword evidence="8" id="KW-0276">Fatty acid metabolism</keyword>
<feature type="domain" description="Thioesterase" evidence="24">
    <location>
        <begin position="51"/>
        <end position="108"/>
    </location>
</feature>
<comment type="similarity">
    <text evidence="15">Belongs to the THEM4/THEM5 thioesterase family.</text>
</comment>
<comment type="subcellular location">
    <subcellularLocation>
        <location evidence="3">Cell projection</location>
        <location evidence="3">Ruffle membrane</location>
    </subcellularLocation>
    <subcellularLocation>
        <location evidence="2">Cytoplasm</location>
    </subcellularLocation>
    <subcellularLocation>
        <location evidence="1">Membrane</location>
        <topology evidence="1">Peripheral membrane protein</topology>
    </subcellularLocation>
</comment>
<evidence type="ECO:0000256" key="19">
    <source>
        <dbReference type="ARBA" id="ARBA00047588"/>
    </source>
</evidence>
<evidence type="ECO:0000256" key="16">
    <source>
        <dbReference type="ARBA" id="ARBA00038848"/>
    </source>
</evidence>
<comment type="catalytic activity">
    <reaction evidence="14">
        <text>(9Z)-octadecenoyl-CoA + H2O = (9Z)-octadecenoate + CoA + H(+)</text>
        <dbReference type="Rhea" id="RHEA:40139"/>
        <dbReference type="ChEBI" id="CHEBI:15377"/>
        <dbReference type="ChEBI" id="CHEBI:15378"/>
        <dbReference type="ChEBI" id="CHEBI:30823"/>
        <dbReference type="ChEBI" id="CHEBI:57287"/>
        <dbReference type="ChEBI" id="CHEBI:57387"/>
    </reaction>
    <physiologicalReaction direction="left-to-right" evidence="14">
        <dbReference type="Rhea" id="RHEA:40140"/>
    </physiologicalReaction>
</comment>
<dbReference type="GO" id="GO:0016020">
    <property type="term" value="C:membrane"/>
    <property type="evidence" value="ECO:0007669"/>
    <property type="project" value="UniProtKB-SubCell"/>
</dbReference>
<evidence type="ECO:0000256" key="15">
    <source>
        <dbReference type="ARBA" id="ARBA00038456"/>
    </source>
</evidence>
<dbReference type="InterPro" id="IPR052365">
    <property type="entry name" value="THEM4/THEM5_acyl-CoA_thioest"/>
</dbReference>
<evidence type="ECO:0000256" key="9">
    <source>
        <dbReference type="ARBA" id="ARBA00022946"/>
    </source>
</evidence>
<protein>
    <recommendedName>
        <fullName evidence="17">Acyl-coenzyme A thioesterase THEM4</fullName>
        <ecNumber evidence="16">3.1.2.2</ecNumber>
    </recommendedName>
    <alternativeName>
        <fullName evidence="18">Thioesterase superfamily member 4</fullName>
    </alternativeName>
</protein>
<dbReference type="GO" id="GO:0005737">
    <property type="term" value="C:cytoplasm"/>
    <property type="evidence" value="ECO:0007669"/>
    <property type="project" value="UniProtKB-SubCell"/>
</dbReference>
<comment type="catalytic activity">
    <reaction evidence="23">
        <text>tetradecanoyl-CoA + H2O = tetradecanoate + CoA + H(+)</text>
        <dbReference type="Rhea" id="RHEA:40119"/>
        <dbReference type="ChEBI" id="CHEBI:15377"/>
        <dbReference type="ChEBI" id="CHEBI:15378"/>
        <dbReference type="ChEBI" id="CHEBI:30807"/>
        <dbReference type="ChEBI" id="CHEBI:57287"/>
        <dbReference type="ChEBI" id="CHEBI:57385"/>
    </reaction>
    <physiologicalReaction direction="left-to-right" evidence="23">
        <dbReference type="Rhea" id="RHEA:40120"/>
    </physiologicalReaction>
</comment>
<keyword evidence="11" id="KW-0472">Membrane</keyword>
<evidence type="ECO:0000256" key="18">
    <source>
        <dbReference type="ARBA" id="ARBA00043210"/>
    </source>
</evidence>
<name>A0A9D2GRW8_9BACT</name>
<dbReference type="EMBL" id="DXAQ01000039">
    <property type="protein sequence ID" value="HIZ88857.1"/>
    <property type="molecule type" value="Genomic_DNA"/>
</dbReference>
<sequence>MSEKLYLPYSDGCFVCGHSNIHGLQVQFYVQDNSVKVDLNFAPHFNSFPHITHGGILSSILDEAMGWSAFIFSDIETFLFTRELNVTYKRNAPIGVPLILTAEFVGAERGGMFSTKGKITDLDGKIITASKGLFFPTSKEKMAETIPHLSFLDGYTYHPKAVKYCKIEK</sequence>
<evidence type="ECO:0000256" key="21">
    <source>
        <dbReference type="ARBA" id="ARBA00047969"/>
    </source>
</evidence>
<evidence type="ECO:0000256" key="22">
    <source>
        <dbReference type="ARBA" id="ARBA00048074"/>
    </source>
</evidence>
<dbReference type="GO" id="GO:0006631">
    <property type="term" value="P:fatty acid metabolic process"/>
    <property type="evidence" value="ECO:0007669"/>
    <property type="project" value="UniProtKB-KW"/>
</dbReference>
<comment type="catalytic activity">
    <reaction evidence="20">
        <text>hexadecanoyl-CoA + H2O = hexadecanoate + CoA + H(+)</text>
        <dbReference type="Rhea" id="RHEA:16645"/>
        <dbReference type="ChEBI" id="CHEBI:7896"/>
        <dbReference type="ChEBI" id="CHEBI:15377"/>
        <dbReference type="ChEBI" id="CHEBI:15378"/>
        <dbReference type="ChEBI" id="CHEBI:57287"/>
        <dbReference type="ChEBI" id="CHEBI:57379"/>
        <dbReference type="EC" id="3.1.2.2"/>
    </reaction>
    <physiologicalReaction direction="left-to-right" evidence="20">
        <dbReference type="Rhea" id="RHEA:16646"/>
    </physiologicalReaction>
</comment>
<evidence type="ECO:0000256" key="3">
    <source>
        <dbReference type="ARBA" id="ARBA00004632"/>
    </source>
</evidence>